<dbReference type="Pfam" id="PF00501">
    <property type="entry name" value="AMP-binding"/>
    <property type="match status" value="1"/>
</dbReference>
<evidence type="ECO:0000256" key="4">
    <source>
        <dbReference type="ARBA" id="ARBA00022832"/>
    </source>
</evidence>
<dbReference type="InterPro" id="IPR000873">
    <property type="entry name" value="AMP-dep_synth/lig_dom"/>
</dbReference>
<keyword evidence="8" id="KW-0812">Transmembrane</keyword>
<keyword evidence="5" id="KW-0067">ATP-binding</keyword>
<keyword evidence="2" id="KW-0436">Ligase</keyword>
<protein>
    <recommendedName>
        <fullName evidence="6">long-chain-fatty-acid--CoA ligase</fullName>
        <ecNumber evidence="6">6.2.1.3</ecNumber>
    </recommendedName>
</protein>
<proteinExistence type="inferred from homology"/>
<gene>
    <name evidence="10" type="ORF">OSB1V03_LOCUS15622</name>
</gene>
<evidence type="ECO:0000256" key="7">
    <source>
        <dbReference type="ARBA" id="ARBA00036813"/>
    </source>
</evidence>
<accession>A0A7R9L517</accession>
<dbReference type="GO" id="GO:0030182">
    <property type="term" value="P:neuron differentiation"/>
    <property type="evidence" value="ECO:0007669"/>
    <property type="project" value="TreeGrafter"/>
</dbReference>
<dbReference type="GO" id="GO:0005886">
    <property type="term" value="C:plasma membrane"/>
    <property type="evidence" value="ECO:0007669"/>
    <property type="project" value="TreeGrafter"/>
</dbReference>
<evidence type="ECO:0000313" key="10">
    <source>
        <dbReference type="EMBL" id="CAD7635231.1"/>
    </source>
</evidence>
<dbReference type="InterPro" id="IPR020845">
    <property type="entry name" value="AMP-binding_CS"/>
</dbReference>
<keyword evidence="8" id="KW-0472">Membrane</keyword>
<evidence type="ECO:0000256" key="5">
    <source>
        <dbReference type="ARBA" id="ARBA00022840"/>
    </source>
</evidence>
<feature type="transmembrane region" description="Helical" evidence="8">
    <location>
        <begin position="7"/>
        <end position="26"/>
    </location>
</feature>
<dbReference type="AlphaFoldDB" id="A0A7R9L517"/>
<dbReference type="PANTHER" id="PTHR43272:SF83">
    <property type="entry name" value="ACYL-COA SYNTHETASE LONG-CHAIN, ISOFORM J"/>
    <property type="match status" value="1"/>
</dbReference>
<sequence length="635" mass="71352">MYLRIKYWNYISVTVVTLIRLLVHLYDIVTLPVYYLIQKPWIARKRIDAIYAKQVDPEDTKSPWTRLGDHSYHFLDECSTIDEAIRKSIEINGKDKQCVAYREVLGEETHQLNGKPITKYVLSDYKWLNYGQFDNKVNNISKGLLVNGVKSKDKVMIFADTCMDWFICAQSIMRIGSTVATIYSSLNDEGIIHGLNETEVTHVITSHHLLNKLIKLRPQIPKMSKIIFFDSNNNQSNHSIEKSDGQDISLIALSDLESTGRQTNGEELSYDMPNENDIAVLLYTSGSTGVPKGVNITHKNLLNSVVTYKLLFNHLLATRDQQLYIAYLPLAHILELIIETIMFSVGIRVGYSTPNTLTDVGTAIRPGDKGDATLLRPTLMAGVPLVLDRIRKGIVDKISRNGLIARQLFDFGVQYKTFWTQRGFDTPIMNRFVCGKFRATVGGKLDMMFVGGAPLSQDTQKVIKACLNIKLLQGYASTETSGAGCLMDQSDQSYGQVGAPLRGTKIVLEDWEEGGYRATDKPNPRGEIVISSDSISAGYYKLESATEEAYYTDADGQRWFRTGDIGEVYPNGNFKIIDRKKDLIKLSFGEYVSLGKIEAELKSNPLVDNICVYGHLYHSYLVALVVPNQLSVVRL</sequence>
<evidence type="ECO:0000259" key="9">
    <source>
        <dbReference type="Pfam" id="PF00501"/>
    </source>
</evidence>
<evidence type="ECO:0000256" key="3">
    <source>
        <dbReference type="ARBA" id="ARBA00022741"/>
    </source>
</evidence>
<dbReference type="InterPro" id="IPR042099">
    <property type="entry name" value="ANL_N_sf"/>
</dbReference>
<keyword evidence="8" id="KW-1133">Transmembrane helix</keyword>
<dbReference type="GO" id="GO:0005811">
    <property type="term" value="C:lipid droplet"/>
    <property type="evidence" value="ECO:0007669"/>
    <property type="project" value="TreeGrafter"/>
</dbReference>
<dbReference type="GO" id="GO:0090433">
    <property type="term" value="F:palmitoyl-CoA ligase activity"/>
    <property type="evidence" value="ECO:0007669"/>
    <property type="project" value="TreeGrafter"/>
</dbReference>
<dbReference type="EMBL" id="CAJPIZ010016336">
    <property type="protein sequence ID" value="CAG2115661.1"/>
    <property type="molecule type" value="Genomic_DNA"/>
</dbReference>
<feature type="domain" description="AMP-dependent synthetase/ligase" evidence="9">
    <location>
        <begin position="112"/>
        <end position="540"/>
    </location>
</feature>
<evidence type="ECO:0000256" key="8">
    <source>
        <dbReference type="SAM" id="Phobius"/>
    </source>
</evidence>
<dbReference type="GO" id="GO:0035336">
    <property type="term" value="P:long-chain fatty-acyl-CoA metabolic process"/>
    <property type="evidence" value="ECO:0007669"/>
    <property type="project" value="TreeGrafter"/>
</dbReference>
<evidence type="ECO:0000313" key="11">
    <source>
        <dbReference type="Proteomes" id="UP000759131"/>
    </source>
</evidence>
<dbReference type="GO" id="GO:0005783">
    <property type="term" value="C:endoplasmic reticulum"/>
    <property type="evidence" value="ECO:0007669"/>
    <property type="project" value="TreeGrafter"/>
</dbReference>
<evidence type="ECO:0000256" key="2">
    <source>
        <dbReference type="ARBA" id="ARBA00022598"/>
    </source>
</evidence>
<keyword evidence="11" id="KW-1185">Reference proteome</keyword>
<dbReference type="PANTHER" id="PTHR43272">
    <property type="entry name" value="LONG-CHAIN-FATTY-ACID--COA LIGASE"/>
    <property type="match status" value="1"/>
</dbReference>
<organism evidence="10">
    <name type="scientific">Medioppia subpectinata</name>
    <dbReference type="NCBI Taxonomy" id="1979941"/>
    <lineage>
        <taxon>Eukaryota</taxon>
        <taxon>Metazoa</taxon>
        <taxon>Ecdysozoa</taxon>
        <taxon>Arthropoda</taxon>
        <taxon>Chelicerata</taxon>
        <taxon>Arachnida</taxon>
        <taxon>Acari</taxon>
        <taxon>Acariformes</taxon>
        <taxon>Sarcoptiformes</taxon>
        <taxon>Oribatida</taxon>
        <taxon>Brachypylina</taxon>
        <taxon>Oppioidea</taxon>
        <taxon>Oppiidae</taxon>
        <taxon>Medioppia</taxon>
    </lineage>
</organism>
<evidence type="ECO:0000256" key="1">
    <source>
        <dbReference type="ARBA" id="ARBA00006432"/>
    </source>
</evidence>
<comment type="similarity">
    <text evidence="1">Belongs to the ATP-dependent AMP-binding enzyme family.</text>
</comment>
<keyword evidence="3" id="KW-0547">Nucleotide-binding</keyword>
<name>A0A7R9L517_9ACAR</name>
<dbReference type="EMBL" id="OC870911">
    <property type="protein sequence ID" value="CAD7635231.1"/>
    <property type="molecule type" value="Genomic_DNA"/>
</dbReference>
<dbReference type="GO" id="GO:0005524">
    <property type="term" value="F:ATP binding"/>
    <property type="evidence" value="ECO:0007669"/>
    <property type="project" value="UniProtKB-KW"/>
</dbReference>
<dbReference type="Gene3D" id="3.40.50.12780">
    <property type="entry name" value="N-terminal domain of ligase-like"/>
    <property type="match status" value="1"/>
</dbReference>
<dbReference type="Proteomes" id="UP000759131">
    <property type="component" value="Unassembled WGS sequence"/>
</dbReference>
<keyword evidence="4" id="KW-0443">Lipid metabolism</keyword>
<comment type="catalytic activity">
    <reaction evidence="7">
        <text>a long-chain fatty acid + ATP + CoA = a long-chain fatty acyl-CoA + AMP + diphosphate</text>
        <dbReference type="Rhea" id="RHEA:15421"/>
        <dbReference type="ChEBI" id="CHEBI:30616"/>
        <dbReference type="ChEBI" id="CHEBI:33019"/>
        <dbReference type="ChEBI" id="CHEBI:57287"/>
        <dbReference type="ChEBI" id="CHEBI:57560"/>
        <dbReference type="ChEBI" id="CHEBI:83139"/>
        <dbReference type="ChEBI" id="CHEBI:456215"/>
        <dbReference type="EC" id="6.2.1.3"/>
    </reaction>
</comment>
<dbReference type="SUPFAM" id="SSF56801">
    <property type="entry name" value="Acetyl-CoA synthetase-like"/>
    <property type="match status" value="1"/>
</dbReference>
<dbReference type="PROSITE" id="PS00455">
    <property type="entry name" value="AMP_BINDING"/>
    <property type="match status" value="1"/>
</dbReference>
<feature type="non-terminal residue" evidence="10">
    <location>
        <position position="635"/>
    </location>
</feature>
<reference evidence="10" key="1">
    <citation type="submission" date="2020-11" db="EMBL/GenBank/DDBJ databases">
        <authorList>
            <person name="Tran Van P."/>
        </authorList>
    </citation>
    <scope>NUCLEOTIDE SEQUENCE</scope>
</reference>
<dbReference type="EC" id="6.2.1.3" evidence="6"/>
<dbReference type="OrthoDB" id="1700726at2759"/>
<evidence type="ECO:0000256" key="6">
    <source>
        <dbReference type="ARBA" id="ARBA00026121"/>
    </source>
</evidence>
<keyword evidence="4" id="KW-0276">Fatty acid metabolism</keyword>